<reference evidence="1 2" key="1">
    <citation type="submission" date="2014-07" db="EMBL/GenBank/DDBJ databases">
        <title>Tepidicaulis marinum gen. nov., sp. nov., a novel marine bacterium denitrifying nitrate to nitrous oxide strictly under microaerobic conditions.</title>
        <authorList>
            <person name="Takeuchi M."/>
            <person name="Yamagishi T."/>
            <person name="Kamagata Y."/>
            <person name="Oshima K."/>
            <person name="Hattori M."/>
            <person name="Katayama T."/>
            <person name="Hanada S."/>
            <person name="Tamaki H."/>
            <person name="Marumo K."/>
            <person name="Maeda H."/>
            <person name="Nedachi M."/>
            <person name="Iwasaki W."/>
            <person name="Suwa Y."/>
            <person name="Sakata S."/>
        </authorList>
    </citation>
    <scope>NUCLEOTIDE SEQUENCE [LARGE SCALE GENOMIC DNA]</scope>
    <source>
        <strain evidence="1 2">MA2</strain>
    </source>
</reference>
<comment type="caution">
    <text evidence="1">The sequence shown here is derived from an EMBL/GenBank/DDBJ whole genome shotgun (WGS) entry which is preliminary data.</text>
</comment>
<protein>
    <submittedName>
        <fullName evidence="1">Phage tail protein I</fullName>
    </submittedName>
</protein>
<keyword evidence="2" id="KW-1185">Reference proteome</keyword>
<dbReference type="STRING" id="1333998.M2A_0097"/>
<organism evidence="1 2">
    <name type="scientific">Tepidicaulis marinus</name>
    <dbReference type="NCBI Taxonomy" id="1333998"/>
    <lineage>
        <taxon>Bacteria</taxon>
        <taxon>Pseudomonadati</taxon>
        <taxon>Pseudomonadota</taxon>
        <taxon>Alphaproteobacteria</taxon>
        <taxon>Hyphomicrobiales</taxon>
        <taxon>Parvibaculaceae</taxon>
        <taxon>Tepidicaulis</taxon>
    </lineage>
</organism>
<dbReference type="RefSeq" id="WP_045441664.1">
    <property type="nucleotide sequence ID" value="NZ_BBIO01000001.1"/>
</dbReference>
<evidence type="ECO:0000313" key="1">
    <source>
        <dbReference type="EMBL" id="GAK43598.1"/>
    </source>
</evidence>
<gene>
    <name evidence="1" type="ORF">M2A_0097</name>
</gene>
<dbReference type="EMBL" id="BBIO01000001">
    <property type="protein sequence ID" value="GAK43598.1"/>
    <property type="molecule type" value="Genomic_DNA"/>
</dbReference>
<dbReference type="Pfam" id="PF09684">
    <property type="entry name" value="Tail_P2_I"/>
    <property type="match status" value="1"/>
</dbReference>
<sequence length="191" mass="21678">MTELLPPNASQLERDLDASIEHALAIPVRIADVWDPHTCPLDILPWLAWAWSVDLWDENWSVEARRNTTAASLAFHKRKGSPGAMRDALRAAGYGEVEFIERLDARRYDGRASYDGVHFYSESEHWAWYSIVLQKPVSIAQAAQVREILDRAQPERCKLHELRYDQALNLYNAAITYDGAYTHGVVDGQSA</sequence>
<evidence type="ECO:0000313" key="2">
    <source>
        <dbReference type="Proteomes" id="UP000028702"/>
    </source>
</evidence>
<proteinExistence type="predicted"/>
<dbReference type="Proteomes" id="UP000028702">
    <property type="component" value="Unassembled WGS sequence"/>
</dbReference>
<dbReference type="InterPro" id="IPR006521">
    <property type="entry name" value="Tail_protein_I"/>
</dbReference>
<dbReference type="AlphaFoldDB" id="A0A081B6D0"/>
<name>A0A081B6D0_9HYPH</name>
<dbReference type="NCBIfam" id="TIGR01634">
    <property type="entry name" value="tail_P2_I"/>
    <property type="match status" value="1"/>
</dbReference>
<dbReference type="eggNOG" id="COG4385">
    <property type="taxonomic scope" value="Bacteria"/>
</dbReference>
<accession>A0A081B6D0</accession>